<dbReference type="InterPro" id="IPR011990">
    <property type="entry name" value="TPR-like_helical_dom_sf"/>
</dbReference>
<protein>
    <submittedName>
        <fullName evidence="2">Tetratricopeptide repeat protein</fullName>
    </submittedName>
</protein>
<gene>
    <name evidence="2" type="ORF">ABIQ69_07495</name>
</gene>
<reference evidence="2" key="1">
    <citation type="submission" date="2024-05" db="EMBL/GenBank/DDBJ databases">
        <authorList>
            <person name="Yu L."/>
        </authorList>
    </citation>
    <scope>NUCLEOTIDE SEQUENCE</scope>
    <source>
        <strain evidence="2">G08B096</strain>
    </source>
</reference>
<dbReference type="AlphaFoldDB" id="A0AAU7WBC1"/>
<dbReference type="InterPro" id="IPR041656">
    <property type="entry name" value="TPR_5"/>
</dbReference>
<dbReference type="EMBL" id="CP158374">
    <property type="protein sequence ID" value="XBX83736.1"/>
    <property type="molecule type" value="Genomic_DNA"/>
</dbReference>
<evidence type="ECO:0000259" key="1">
    <source>
        <dbReference type="Pfam" id="PF12688"/>
    </source>
</evidence>
<feature type="domain" description="Tetratrico peptide repeat group 5" evidence="1">
    <location>
        <begin position="43"/>
        <end position="156"/>
    </location>
</feature>
<dbReference type="Pfam" id="PF12688">
    <property type="entry name" value="TPR_5"/>
    <property type="match status" value="1"/>
</dbReference>
<dbReference type="RefSeq" id="WP_350349737.1">
    <property type="nucleotide sequence ID" value="NZ_CP158374.1"/>
</dbReference>
<dbReference type="Gene3D" id="1.25.40.10">
    <property type="entry name" value="Tetratricopeptide repeat domain"/>
    <property type="match status" value="1"/>
</dbReference>
<name>A0AAU7WBC1_9MICO</name>
<dbReference type="SUPFAM" id="SSF48452">
    <property type="entry name" value="TPR-like"/>
    <property type="match status" value="1"/>
</dbReference>
<evidence type="ECO:0000313" key="2">
    <source>
        <dbReference type="EMBL" id="XBX83736.1"/>
    </source>
</evidence>
<organism evidence="2">
    <name type="scientific">Agromyces sp. G08B096</name>
    <dbReference type="NCBI Taxonomy" id="3156399"/>
    <lineage>
        <taxon>Bacteria</taxon>
        <taxon>Bacillati</taxon>
        <taxon>Actinomycetota</taxon>
        <taxon>Actinomycetes</taxon>
        <taxon>Micrococcales</taxon>
        <taxon>Microbacteriaceae</taxon>
        <taxon>Agromyces</taxon>
    </lineage>
</organism>
<proteinExistence type="predicted"/>
<sequence>MHDWQTRVDAVWRDANALGDDAVLERIAALAAELPADDPRGPFELAGAYDSAGREAEAEPHYRRALESGLGGRQRVECLIQLASTLRNLGRPEESIALLDEAAREPHDLGDAVSAFRALALTSAGRPDAAASVALAVLAAHLPQYGRAVAAYAAELDSGDAPSA</sequence>
<accession>A0AAU7WBC1</accession>